<dbReference type="Proteomes" id="UP000008637">
    <property type="component" value="Chromosome"/>
</dbReference>
<reference evidence="1 2" key="1">
    <citation type="journal article" date="2011" name="J. Bacteriol.">
        <title>Complete genome sequence of Mycoplasma haemofelis, a hemotropic mycoplasma.</title>
        <authorList>
            <person name="Barker E.N."/>
            <person name="Helps C.R."/>
            <person name="Peters I.R."/>
            <person name="Darby A.C."/>
            <person name="Radford A.D."/>
            <person name="Tasker S."/>
        </authorList>
    </citation>
    <scope>NUCLEOTIDE SEQUENCE [LARGE SCALE GENOMIC DNA]</scope>
    <source>
        <strain evidence="1 2">Langford 1</strain>
    </source>
</reference>
<keyword evidence="2" id="KW-1185">Reference proteome</keyword>
<organism evidence="1 2">
    <name type="scientific">Mycoplasma haemofelis (strain Langford 1)</name>
    <name type="common">Haemobartonella felis</name>
    <dbReference type="NCBI Taxonomy" id="941640"/>
    <lineage>
        <taxon>Bacteria</taxon>
        <taxon>Bacillati</taxon>
        <taxon>Mycoplasmatota</taxon>
        <taxon>Mollicutes</taxon>
        <taxon>Mycoplasmataceae</taxon>
        <taxon>Mycoplasma</taxon>
    </lineage>
</organism>
<dbReference type="AlphaFoldDB" id="E8ZIS4"/>
<dbReference type="EMBL" id="FR773153">
    <property type="protein sequence ID" value="CBY93045.1"/>
    <property type="molecule type" value="Genomic_DNA"/>
</dbReference>
<gene>
    <name evidence="1" type="ORF">HF1_10370</name>
</gene>
<evidence type="ECO:0000313" key="2">
    <source>
        <dbReference type="Proteomes" id="UP000008637"/>
    </source>
</evidence>
<proteinExistence type="predicted"/>
<dbReference type="KEGG" id="mha:HF1_10370"/>
<sequence length="285" mass="32420">MKLLPYSALLGLGAIGIGGWYRFGNLQPKTLRQYLEWQGLRLISDSESNYWKAVIDENEELVKKLNLDESKVKEWCKNHLDLEKYEDVKDSALLLCVDNPKSVKARIIQLDGGIHKLINGSGADKQYKVAYVFRKHIDGFNSLIGYSPEKDEKGKEQIDLGQAKDAFQKWCENSLTKPVEETVVLNIREMCAPKTFSKVKEYLSGRTLLTQSDKTSQLQAVYEKIKGFATYKEDIKSISESEKDGLKKWCEQNLEKEFSDDLSVFEETLPKVISRCVEGSATVDS</sequence>
<accession>E8ZIS4</accession>
<protein>
    <submittedName>
        <fullName evidence="1">Uncharacterized protein</fullName>
    </submittedName>
</protein>
<dbReference type="HOGENOM" id="CLU_087907_0_0_14"/>
<name>E8ZIS4_MYCHL</name>
<evidence type="ECO:0000313" key="1">
    <source>
        <dbReference type="EMBL" id="CBY93045.1"/>
    </source>
</evidence>